<evidence type="ECO:0008006" key="6">
    <source>
        <dbReference type="Google" id="ProtNLM"/>
    </source>
</evidence>
<keyword evidence="1" id="KW-0472">Membrane</keyword>
<keyword evidence="1" id="KW-1133">Transmembrane helix</keyword>
<dbReference type="Proteomes" id="UP000829758">
    <property type="component" value="Chromosome"/>
</dbReference>
<dbReference type="EMBL" id="JAJFZT010000010">
    <property type="protein sequence ID" value="MCC3273935.1"/>
    <property type="molecule type" value="Genomic_DNA"/>
</dbReference>
<name>A0A9X1MAJ0_9MICC</name>
<keyword evidence="4" id="KW-1185">Reference proteome</keyword>
<evidence type="ECO:0000313" key="2">
    <source>
        <dbReference type="EMBL" id="MCC3273935.1"/>
    </source>
</evidence>
<feature type="transmembrane region" description="Helical" evidence="1">
    <location>
        <begin position="246"/>
        <end position="270"/>
    </location>
</feature>
<dbReference type="EMBL" id="CP094984">
    <property type="protein sequence ID" value="UON91330.1"/>
    <property type="molecule type" value="Genomic_DNA"/>
</dbReference>
<dbReference type="Proteomes" id="UP001155145">
    <property type="component" value="Unassembled WGS sequence"/>
</dbReference>
<gene>
    <name evidence="2" type="ORF">LJ755_14505</name>
    <name evidence="3" type="ORF">MUK71_12065</name>
</gene>
<evidence type="ECO:0000313" key="4">
    <source>
        <dbReference type="Proteomes" id="UP000829758"/>
    </source>
</evidence>
<keyword evidence="1" id="KW-0812">Transmembrane</keyword>
<feature type="transmembrane region" description="Helical" evidence="1">
    <location>
        <begin position="302"/>
        <end position="324"/>
    </location>
</feature>
<evidence type="ECO:0000313" key="5">
    <source>
        <dbReference type="Proteomes" id="UP001155145"/>
    </source>
</evidence>
<feature type="transmembrane region" description="Helical" evidence="1">
    <location>
        <begin position="331"/>
        <end position="350"/>
    </location>
</feature>
<dbReference type="RefSeq" id="WP_227929545.1">
    <property type="nucleotide sequence ID" value="NZ_CP094984.1"/>
</dbReference>
<proteinExistence type="predicted"/>
<feature type="transmembrane region" description="Helical" evidence="1">
    <location>
        <begin position="201"/>
        <end position="234"/>
    </location>
</feature>
<feature type="transmembrane region" description="Helical" evidence="1">
    <location>
        <begin position="356"/>
        <end position="374"/>
    </location>
</feature>
<feature type="transmembrane region" description="Helical" evidence="1">
    <location>
        <begin position="32"/>
        <end position="55"/>
    </location>
</feature>
<evidence type="ECO:0000256" key="1">
    <source>
        <dbReference type="SAM" id="Phobius"/>
    </source>
</evidence>
<organism evidence="2 5">
    <name type="scientific">Arthrobacter zhangbolii</name>
    <dbReference type="NCBI Taxonomy" id="2886936"/>
    <lineage>
        <taxon>Bacteria</taxon>
        <taxon>Bacillati</taxon>
        <taxon>Actinomycetota</taxon>
        <taxon>Actinomycetes</taxon>
        <taxon>Micrococcales</taxon>
        <taxon>Micrococcaceae</taxon>
        <taxon>Arthrobacter</taxon>
    </lineage>
</organism>
<feature type="transmembrane region" description="Helical" evidence="1">
    <location>
        <begin position="381"/>
        <end position="399"/>
    </location>
</feature>
<reference evidence="2" key="1">
    <citation type="submission" date="2021-10" db="EMBL/GenBank/DDBJ databases">
        <title>Novel species in genus Arthrobacter.</title>
        <authorList>
            <person name="Liu Y."/>
        </authorList>
    </citation>
    <scope>NUCLEOTIDE SEQUENCE</scope>
    <source>
        <strain evidence="4">zg-Y462</strain>
        <strain evidence="2">Zg-Y462</strain>
    </source>
</reference>
<feature type="transmembrane region" description="Helical" evidence="1">
    <location>
        <begin position="160"/>
        <end position="181"/>
    </location>
</feature>
<accession>A0A9X1MAJ0</accession>
<evidence type="ECO:0000313" key="3">
    <source>
        <dbReference type="EMBL" id="UON91330.1"/>
    </source>
</evidence>
<dbReference type="AlphaFoldDB" id="A0A9X1MAJ0"/>
<sequence>MQETSPDTTGRVHARLRTAARRSAAVFFRWPWYLQVLALWVGARLFSLAVLAAVARFQPAGPWWGPSPSYWQFINIWDAEWYSRIYETGYPDTVPRDDAGNALENEWAFYALFPLLVRGLDAVTGLGWNLLAPIVAMAAGTAAALVIYRLFRLRASHGSALWGVLFVAVFPVSPILQIPYAEALNLLLLAGALYLLLERRYLTAIPVVLLMCLSRPVGVPFALTVGLILLIRLARRRRAGFPAPEAWRLTALAAAAGAAALAWPALAWAATGDLRAYTDTESAWRFGDLVPFMPWLTMARNLVGPVFGPVLLAALLLAVTLYLTSPPVRRLGLELQLWCAAYLLYLLVFLNPQTSTFRLLLPLFPLALSTAWLSRSRAYRGTVALTFAVLQIVWVAWLWRWTPLPAGGDYPP</sequence>
<protein>
    <recommendedName>
        <fullName evidence="6">Integral membrane protein</fullName>
    </recommendedName>
</protein>
<feature type="transmembrane region" description="Helical" evidence="1">
    <location>
        <begin position="126"/>
        <end position="148"/>
    </location>
</feature>